<accession>A0A5E7RF76</accession>
<dbReference type="InterPro" id="IPR003423">
    <property type="entry name" value="OMP_efflux"/>
</dbReference>
<evidence type="ECO:0000256" key="1">
    <source>
        <dbReference type="ARBA" id="ARBA00007613"/>
    </source>
</evidence>
<comment type="similarity">
    <text evidence="1 8">Belongs to the outer membrane factor (OMF) (TC 1.B.17) family.</text>
</comment>
<keyword evidence="4 8" id="KW-0472">Membrane</keyword>
<dbReference type="NCBIfam" id="TIGR01845">
    <property type="entry name" value="outer_NodT"/>
    <property type="match status" value="1"/>
</dbReference>
<dbReference type="Proteomes" id="UP000409037">
    <property type="component" value="Unassembled WGS sequence"/>
</dbReference>
<sequence precursor="true">MSRQATSQVRQWPHLLAAMVMATTLAGCAKLGPQPESMQPLATDWANRGTVPRAPSVDPAQWWKSFDEPLLDALVAETLEQNLTLLQASNRLQAARALVRTAETQRLPQVGATAEGRRQKRLSGPPESNFERTSEDDLQSPDGSRTSSNFQAGFDASWELDLFGRLTATEEAAHATAGSALAESRMTRVYVVAEVVRNYIELRSAQRRLALQKENLKDSTHLVALTRDRRTAGIVGDIDIDRSLTSASEIAAQLPLLEQSILQSAQRIAVLTGKATIDSSLLKPTPQPVAERLALRVLPADLVRVRPEIQRAERQIAQAGAELGIAIADLYPRMTLAGDITANGNLIGTPLAERATNASAGLSIHIPLLDWGARRAVVNAREAGLTEAIFAYRLAVLEGIEDTENALTAIDTARRKAMEEEIRLAAAQRTASHADTLYQRGITDLHDRLDAATALREAQLSTADVAEQQALAVVALYKAVGGASLEPAH</sequence>
<dbReference type="Gene3D" id="1.20.1600.10">
    <property type="entry name" value="Outer membrane efflux proteins (OEP)"/>
    <property type="match status" value="1"/>
</dbReference>
<gene>
    <name evidence="10" type="primary">mepC_1</name>
    <name evidence="10" type="ORF">PS833_00045</name>
</gene>
<feature type="region of interest" description="Disordered" evidence="9">
    <location>
        <begin position="108"/>
        <end position="150"/>
    </location>
</feature>
<evidence type="ECO:0000313" key="11">
    <source>
        <dbReference type="Proteomes" id="UP000409037"/>
    </source>
</evidence>
<keyword evidence="6" id="KW-0998">Cell outer membrane</keyword>
<dbReference type="GO" id="GO:0009279">
    <property type="term" value="C:cell outer membrane"/>
    <property type="evidence" value="ECO:0007669"/>
    <property type="project" value="UniProtKB-SubCell"/>
</dbReference>
<dbReference type="AlphaFoldDB" id="A0A5E7RF76"/>
<name>A0A5E7RF76_PSEFL</name>
<evidence type="ECO:0000256" key="2">
    <source>
        <dbReference type="ARBA" id="ARBA00022452"/>
    </source>
</evidence>
<keyword evidence="7 8" id="KW-0449">Lipoprotein</keyword>
<proteinExistence type="inferred from homology"/>
<evidence type="ECO:0000256" key="7">
    <source>
        <dbReference type="ARBA" id="ARBA00023288"/>
    </source>
</evidence>
<keyword evidence="2 8" id="KW-1134">Transmembrane beta strand</keyword>
<dbReference type="SUPFAM" id="SSF56954">
    <property type="entry name" value="Outer membrane efflux proteins (OEP)"/>
    <property type="match status" value="1"/>
</dbReference>
<dbReference type="PANTHER" id="PTHR30203:SF25">
    <property type="entry name" value="OUTER MEMBRANE PROTEIN-RELATED"/>
    <property type="match status" value="1"/>
</dbReference>
<reference evidence="10 11" key="1">
    <citation type="submission" date="2019-09" db="EMBL/GenBank/DDBJ databases">
        <authorList>
            <person name="Chandra G."/>
            <person name="Truman W A."/>
        </authorList>
    </citation>
    <scope>NUCLEOTIDE SEQUENCE [LARGE SCALE GENOMIC DNA]</scope>
    <source>
        <strain evidence="10">PS833</strain>
    </source>
</reference>
<dbReference type="PROSITE" id="PS51257">
    <property type="entry name" value="PROKAR_LIPOPROTEIN"/>
    <property type="match status" value="1"/>
</dbReference>
<evidence type="ECO:0000256" key="9">
    <source>
        <dbReference type="SAM" id="MobiDB-lite"/>
    </source>
</evidence>
<dbReference type="InterPro" id="IPR010131">
    <property type="entry name" value="MdtP/NodT-like"/>
</dbReference>
<protein>
    <submittedName>
        <fullName evidence="10">Multidrug/solvent efflux pump outer membrane protein MepC</fullName>
    </submittedName>
</protein>
<dbReference type="PANTHER" id="PTHR30203">
    <property type="entry name" value="OUTER MEMBRANE CATION EFFLUX PROTEIN"/>
    <property type="match status" value="1"/>
</dbReference>
<feature type="compositionally biased region" description="Polar residues" evidence="9">
    <location>
        <begin position="141"/>
        <end position="150"/>
    </location>
</feature>
<dbReference type="RefSeq" id="WP_150796056.1">
    <property type="nucleotide sequence ID" value="NZ_CABVHU010000001.1"/>
</dbReference>
<dbReference type="Pfam" id="PF02321">
    <property type="entry name" value="OEP"/>
    <property type="match status" value="2"/>
</dbReference>
<feature type="chain" id="PRO_5031677513" evidence="8">
    <location>
        <begin position="30"/>
        <end position="489"/>
    </location>
</feature>
<keyword evidence="8" id="KW-0732">Signal</keyword>
<dbReference type="GO" id="GO:0015562">
    <property type="term" value="F:efflux transmembrane transporter activity"/>
    <property type="evidence" value="ECO:0007669"/>
    <property type="project" value="InterPro"/>
</dbReference>
<dbReference type="OrthoDB" id="9770517at2"/>
<evidence type="ECO:0000256" key="5">
    <source>
        <dbReference type="ARBA" id="ARBA00023139"/>
    </source>
</evidence>
<dbReference type="EMBL" id="CABVHU010000001">
    <property type="protein sequence ID" value="VVN65211.1"/>
    <property type="molecule type" value="Genomic_DNA"/>
</dbReference>
<comment type="subcellular location">
    <subcellularLocation>
        <location evidence="8">Cell outer membrane</location>
        <topology evidence="8">Lipid-anchor</topology>
    </subcellularLocation>
</comment>
<feature type="signal peptide" evidence="8">
    <location>
        <begin position="1"/>
        <end position="29"/>
    </location>
</feature>
<keyword evidence="5 8" id="KW-0564">Palmitate</keyword>
<organism evidence="10 11">
    <name type="scientific">Pseudomonas fluorescens</name>
    <dbReference type="NCBI Taxonomy" id="294"/>
    <lineage>
        <taxon>Bacteria</taxon>
        <taxon>Pseudomonadati</taxon>
        <taxon>Pseudomonadota</taxon>
        <taxon>Gammaproteobacteria</taxon>
        <taxon>Pseudomonadales</taxon>
        <taxon>Pseudomonadaceae</taxon>
        <taxon>Pseudomonas</taxon>
    </lineage>
</organism>
<evidence type="ECO:0000256" key="4">
    <source>
        <dbReference type="ARBA" id="ARBA00023136"/>
    </source>
</evidence>
<evidence type="ECO:0000256" key="6">
    <source>
        <dbReference type="ARBA" id="ARBA00023237"/>
    </source>
</evidence>
<evidence type="ECO:0000313" key="10">
    <source>
        <dbReference type="EMBL" id="VVN65211.1"/>
    </source>
</evidence>
<evidence type="ECO:0000256" key="3">
    <source>
        <dbReference type="ARBA" id="ARBA00022692"/>
    </source>
</evidence>
<keyword evidence="3 8" id="KW-0812">Transmembrane</keyword>
<dbReference type="Gene3D" id="2.20.200.10">
    <property type="entry name" value="Outer membrane efflux proteins (OEP)"/>
    <property type="match status" value="1"/>
</dbReference>
<evidence type="ECO:0000256" key="8">
    <source>
        <dbReference type="RuleBase" id="RU362097"/>
    </source>
</evidence>